<gene>
    <name evidence="4" type="ORF">HINF_LOCUS57877</name>
    <name evidence="3" type="ORF">HINF_LOCUS67</name>
</gene>
<dbReference type="Pfam" id="PF13921">
    <property type="entry name" value="Myb_DNA-bind_6"/>
    <property type="match status" value="1"/>
</dbReference>
<dbReference type="InterPro" id="IPR001005">
    <property type="entry name" value="SANT/Myb"/>
</dbReference>
<dbReference type="EMBL" id="CAXDID020000321">
    <property type="protein sequence ID" value="CAL6076827.1"/>
    <property type="molecule type" value="Genomic_DNA"/>
</dbReference>
<name>A0AA86N3R6_9EUKA</name>
<dbReference type="SUPFAM" id="SSF46689">
    <property type="entry name" value="Homeodomain-like"/>
    <property type="match status" value="1"/>
</dbReference>
<evidence type="ECO:0000313" key="5">
    <source>
        <dbReference type="Proteomes" id="UP001642409"/>
    </source>
</evidence>
<feature type="domain" description="Myb-like" evidence="1">
    <location>
        <begin position="8"/>
        <end position="54"/>
    </location>
</feature>
<feature type="domain" description="HTH myb-type" evidence="2">
    <location>
        <begin position="1"/>
        <end position="58"/>
    </location>
</feature>
<proteinExistence type="predicted"/>
<protein>
    <submittedName>
        <fullName evidence="3">SANT/Myb domain</fullName>
    </submittedName>
    <submittedName>
        <fullName evidence="4">SANT/Myb_domain</fullName>
    </submittedName>
</protein>
<dbReference type="InterPro" id="IPR009057">
    <property type="entry name" value="Homeodomain-like_sf"/>
</dbReference>
<evidence type="ECO:0000313" key="4">
    <source>
        <dbReference type="EMBL" id="CAL6076827.1"/>
    </source>
</evidence>
<dbReference type="AlphaFoldDB" id="A0AA86N3R6"/>
<dbReference type="CDD" id="cd00167">
    <property type="entry name" value="SANT"/>
    <property type="match status" value="1"/>
</dbReference>
<dbReference type="PROSITE" id="PS51294">
    <property type="entry name" value="HTH_MYB"/>
    <property type="match status" value="1"/>
</dbReference>
<dbReference type="PROSITE" id="PS50090">
    <property type="entry name" value="MYB_LIKE"/>
    <property type="match status" value="1"/>
</dbReference>
<dbReference type="EMBL" id="CATOUU010000001">
    <property type="protein sequence ID" value="CAI9912422.1"/>
    <property type="molecule type" value="Genomic_DNA"/>
</dbReference>
<reference evidence="3" key="1">
    <citation type="submission" date="2023-06" db="EMBL/GenBank/DDBJ databases">
        <authorList>
            <person name="Kurt Z."/>
        </authorList>
    </citation>
    <scope>NUCLEOTIDE SEQUENCE</scope>
</reference>
<sequence>MKVQYQFWSNEQKEQLYMYVKEHQNNQKIKWAQYNQQVTGKTQQQCKSYYTNVLKQQLEEQPSKFNQSVLIDLIYNMVTDGDLLKTRSQYNQLTELQFGEYIKQLGDIQKMIVLQLPHILKYPNTNFQFNYEILELGVLYHQKYPNSVDIVYNSKNHCFPMSKQDAYKVKEHIAKILEDRKFALSLKK</sequence>
<keyword evidence="5" id="KW-1185">Reference proteome</keyword>
<comment type="caution">
    <text evidence="3">The sequence shown here is derived from an EMBL/GenBank/DDBJ whole genome shotgun (WGS) entry which is preliminary data.</text>
</comment>
<accession>A0AA86N3R6</accession>
<evidence type="ECO:0000259" key="1">
    <source>
        <dbReference type="PROSITE" id="PS50090"/>
    </source>
</evidence>
<organism evidence="3">
    <name type="scientific">Hexamita inflata</name>
    <dbReference type="NCBI Taxonomy" id="28002"/>
    <lineage>
        <taxon>Eukaryota</taxon>
        <taxon>Metamonada</taxon>
        <taxon>Diplomonadida</taxon>
        <taxon>Hexamitidae</taxon>
        <taxon>Hexamitinae</taxon>
        <taxon>Hexamita</taxon>
    </lineage>
</organism>
<evidence type="ECO:0000259" key="2">
    <source>
        <dbReference type="PROSITE" id="PS51294"/>
    </source>
</evidence>
<evidence type="ECO:0000313" key="3">
    <source>
        <dbReference type="EMBL" id="CAI9912422.1"/>
    </source>
</evidence>
<dbReference type="Gene3D" id="1.10.10.60">
    <property type="entry name" value="Homeodomain-like"/>
    <property type="match status" value="1"/>
</dbReference>
<dbReference type="Proteomes" id="UP001642409">
    <property type="component" value="Unassembled WGS sequence"/>
</dbReference>
<reference evidence="4 5" key="2">
    <citation type="submission" date="2024-07" db="EMBL/GenBank/DDBJ databases">
        <authorList>
            <person name="Akdeniz Z."/>
        </authorList>
    </citation>
    <scope>NUCLEOTIDE SEQUENCE [LARGE SCALE GENOMIC DNA]</scope>
</reference>
<dbReference type="InterPro" id="IPR017930">
    <property type="entry name" value="Myb_dom"/>
</dbReference>